<dbReference type="PANTHER" id="PTHR20889">
    <property type="entry name" value="PHOSPHATASE, ORPHAN 1, 2"/>
    <property type="match status" value="1"/>
</dbReference>
<dbReference type="Gene3D" id="3.40.50.1000">
    <property type="entry name" value="HAD superfamily/HAD-like"/>
    <property type="match status" value="1"/>
</dbReference>
<feature type="active site" description="Nucleophile" evidence="5">
    <location>
        <position position="9"/>
    </location>
</feature>
<dbReference type="InterPro" id="IPR006384">
    <property type="entry name" value="HAD_hydro_PyrdxlP_Pase-like"/>
</dbReference>
<evidence type="ECO:0000256" key="2">
    <source>
        <dbReference type="ARBA" id="ARBA00022723"/>
    </source>
</evidence>
<evidence type="ECO:0000256" key="4">
    <source>
        <dbReference type="ARBA" id="ARBA00022842"/>
    </source>
</evidence>
<proteinExistence type="predicted"/>
<dbReference type="EMBL" id="JAGGNH010000001">
    <property type="protein sequence ID" value="KAJ0986476.1"/>
    <property type="molecule type" value="Genomic_DNA"/>
</dbReference>
<dbReference type="NCBIfam" id="TIGR01489">
    <property type="entry name" value="DKMTPPase-SF"/>
    <property type="match status" value="1"/>
</dbReference>
<evidence type="ECO:0000313" key="8">
    <source>
        <dbReference type="EMBL" id="KAJ0986476.1"/>
    </source>
</evidence>
<keyword evidence="9" id="KW-1185">Reference proteome</keyword>
<feature type="active site" description="Proton donor" evidence="5">
    <location>
        <position position="11"/>
    </location>
</feature>
<reference evidence="8" key="1">
    <citation type="submission" date="2021-03" db="EMBL/GenBank/DDBJ databases">
        <authorList>
            <person name="Li Z."/>
            <person name="Yang C."/>
        </authorList>
    </citation>
    <scope>NUCLEOTIDE SEQUENCE</scope>
    <source>
        <strain evidence="8">Dzin_1.0</strain>
        <tissue evidence="8">Leaf</tissue>
    </source>
</reference>
<feature type="binding site" evidence="7">
    <location>
        <position position="176"/>
    </location>
    <ligand>
        <name>Mg(2+)</name>
        <dbReference type="ChEBI" id="CHEBI:18420"/>
    </ligand>
</feature>
<evidence type="ECO:0000256" key="7">
    <source>
        <dbReference type="PIRSR" id="PIRSR031051-3"/>
    </source>
</evidence>
<dbReference type="GO" id="GO:0046872">
    <property type="term" value="F:metal ion binding"/>
    <property type="evidence" value="ECO:0007669"/>
    <property type="project" value="UniProtKB-KW"/>
</dbReference>
<comment type="cofactor">
    <cofactor evidence="1 7">
        <name>Mg(2+)</name>
        <dbReference type="ChEBI" id="CHEBI:18420"/>
    </cofactor>
</comment>
<comment type="caution">
    <text evidence="8">The sequence shown here is derived from an EMBL/GenBank/DDBJ whole genome shotgun (WGS) entry which is preliminary data.</text>
</comment>
<dbReference type="InterPro" id="IPR016965">
    <property type="entry name" value="Pase_PHOSPHO-typ"/>
</dbReference>
<dbReference type="PIRSF" id="PIRSF031051">
    <property type="entry name" value="PyrdxlP_Pase_PHOSPHO2"/>
    <property type="match status" value="1"/>
</dbReference>
<name>A0A9D5HS70_9LILI</name>
<gene>
    <name evidence="8" type="ORF">J5N97_004832</name>
</gene>
<dbReference type="Pfam" id="PF06888">
    <property type="entry name" value="Put_Phosphatase"/>
    <property type="match status" value="1"/>
</dbReference>
<dbReference type="InterPro" id="IPR036412">
    <property type="entry name" value="HAD-like_sf"/>
</dbReference>
<keyword evidence="4 7" id="KW-0460">Magnesium</keyword>
<organism evidence="8 9">
    <name type="scientific">Dioscorea zingiberensis</name>
    <dbReference type="NCBI Taxonomy" id="325984"/>
    <lineage>
        <taxon>Eukaryota</taxon>
        <taxon>Viridiplantae</taxon>
        <taxon>Streptophyta</taxon>
        <taxon>Embryophyta</taxon>
        <taxon>Tracheophyta</taxon>
        <taxon>Spermatophyta</taxon>
        <taxon>Magnoliopsida</taxon>
        <taxon>Liliopsida</taxon>
        <taxon>Dioscoreales</taxon>
        <taxon>Dioscoreaceae</taxon>
        <taxon>Dioscorea</taxon>
    </lineage>
</organism>
<sequence length="271" mass="30565">MAGVVLVFDFDKTIIDCDSDEWVVDELGASELFQQLMPTMSWNTLMDRMMKELHSQGKTSEDIVECLRRVHLDTHIISAIKSAYALGCDLRVVSDANLLFIETILKHHELLECFSEINTNPCYVDEDGRLRILPYNDPNTSHGCSLCPPNMCKGRIIERIKALTSTKGEQLIYLGDGKGDYCPSLRLTEGDHVMARKGYPLWELVSENAKLIKAEIHEWSNGEELERILMQLIPTLMSPTAPSFISMDCKHETMPMASHESISQALPVPHS</sequence>
<dbReference type="SUPFAM" id="SSF56784">
    <property type="entry name" value="HAD-like"/>
    <property type="match status" value="1"/>
</dbReference>
<dbReference type="AlphaFoldDB" id="A0A9D5HS70"/>
<keyword evidence="2 7" id="KW-0479">Metal-binding</keyword>
<feature type="binding site" evidence="7">
    <location>
        <position position="11"/>
    </location>
    <ligand>
        <name>Mg(2+)</name>
        <dbReference type="ChEBI" id="CHEBI:18420"/>
    </ligand>
</feature>
<dbReference type="NCBIfam" id="TIGR01488">
    <property type="entry name" value="HAD-SF-IB"/>
    <property type="match status" value="1"/>
</dbReference>
<dbReference type="GO" id="GO:0016791">
    <property type="term" value="F:phosphatase activity"/>
    <property type="evidence" value="ECO:0007669"/>
    <property type="project" value="InterPro"/>
</dbReference>
<reference evidence="8" key="2">
    <citation type="journal article" date="2022" name="Hortic Res">
        <title>The genome of Dioscorea zingiberensis sheds light on the biosynthesis, origin and evolution of the medicinally important diosgenin saponins.</title>
        <authorList>
            <person name="Li Y."/>
            <person name="Tan C."/>
            <person name="Li Z."/>
            <person name="Guo J."/>
            <person name="Li S."/>
            <person name="Chen X."/>
            <person name="Wang C."/>
            <person name="Dai X."/>
            <person name="Yang H."/>
            <person name="Song W."/>
            <person name="Hou L."/>
            <person name="Xu J."/>
            <person name="Tong Z."/>
            <person name="Xu A."/>
            <person name="Yuan X."/>
            <person name="Wang W."/>
            <person name="Yang Q."/>
            <person name="Chen L."/>
            <person name="Sun Z."/>
            <person name="Wang K."/>
            <person name="Pan B."/>
            <person name="Chen J."/>
            <person name="Bao Y."/>
            <person name="Liu F."/>
            <person name="Qi X."/>
            <person name="Gang D.R."/>
            <person name="Wen J."/>
            <person name="Li J."/>
        </authorList>
    </citation>
    <scope>NUCLEOTIDE SEQUENCE</scope>
    <source>
        <strain evidence="8">Dzin_1.0</strain>
    </source>
</reference>
<feature type="binding site" evidence="7">
    <location>
        <position position="9"/>
    </location>
    <ligand>
        <name>Mg(2+)</name>
        <dbReference type="ChEBI" id="CHEBI:18420"/>
    </ligand>
</feature>
<dbReference type="PANTHER" id="PTHR20889:SF12">
    <property type="entry name" value="LP01149P"/>
    <property type="match status" value="1"/>
</dbReference>
<keyword evidence="3" id="KW-0378">Hydrolase</keyword>
<evidence type="ECO:0000256" key="3">
    <source>
        <dbReference type="ARBA" id="ARBA00022801"/>
    </source>
</evidence>
<dbReference type="InterPro" id="IPR023214">
    <property type="entry name" value="HAD_sf"/>
</dbReference>
<evidence type="ECO:0000256" key="5">
    <source>
        <dbReference type="PIRSR" id="PIRSR031051-1"/>
    </source>
</evidence>
<evidence type="ECO:0000313" key="9">
    <source>
        <dbReference type="Proteomes" id="UP001085076"/>
    </source>
</evidence>
<evidence type="ECO:0000256" key="1">
    <source>
        <dbReference type="ARBA" id="ARBA00001946"/>
    </source>
</evidence>
<feature type="binding site" evidence="6">
    <location>
        <position position="20"/>
    </location>
    <ligand>
        <name>substrate</name>
    </ligand>
</feature>
<evidence type="ECO:0000256" key="6">
    <source>
        <dbReference type="PIRSR" id="PIRSR031051-2"/>
    </source>
</evidence>
<feature type="binding site" evidence="6">
    <location>
        <position position="95"/>
    </location>
    <ligand>
        <name>substrate</name>
    </ligand>
</feature>
<protein>
    <submittedName>
        <fullName evidence="8">Uncharacterized protein</fullName>
    </submittedName>
</protein>
<accession>A0A9D5HS70</accession>
<dbReference type="Proteomes" id="UP001085076">
    <property type="component" value="Miscellaneous, Linkage group lg01"/>
</dbReference>
<dbReference type="OrthoDB" id="10267182at2759"/>